<comment type="similarity">
    <text evidence="2 4">Belongs to the 2-oxoacid dehydrogenase family.</text>
</comment>
<dbReference type="PROSITE" id="PS51826">
    <property type="entry name" value="PSBD"/>
    <property type="match status" value="2"/>
</dbReference>
<dbReference type="Gene3D" id="3.30.559.10">
    <property type="entry name" value="Chloramphenicol acetyltransferase-like domain"/>
    <property type="match status" value="1"/>
</dbReference>
<evidence type="ECO:0000313" key="9">
    <source>
        <dbReference type="Proteomes" id="UP000319627"/>
    </source>
</evidence>
<dbReference type="InterPro" id="IPR036625">
    <property type="entry name" value="E3-bd_dom_sf"/>
</dbReference>
<keyword evidence="4" id="KW-0012">Acyltransferase</keyword>
<dbReference type="EMBL" id="VLKG01000004">
    <property type="protein sequence ID" value="TWH75907.1"/>
    <property type="molecule type" value="Genomic_DNA"/>
</dbReference>
<feature type="region of interest" description="Disordered" evidence="5">
    <location>
        <begin position="111"/>
        <end position="161"/>
    </location>
</feature>
<dbReference type="GO" id="GO:0045254">
    <property type="term" value="C:pyruvate dehydrogenase complex"/>
    <property type="evidence" value="ECO:0007669"/>
    <property type="project" value="InterPro"/>
</dbReference>
<feature type="domain" description="Lipoyl-binding" evidence="6">
    <location>
        <begin position="4"/>
        <end position="79"/>
    </location>
</feature>
<protein>
    <recommendedName>
        <fullName evidence="4">Dihydrolipoamide acetyltransferase component of pyruvate dehydrogenase complex</fullName>
        <ecNumber evidence="4">2.3.1.-</ecNumber>
    </recommendedName>
</protein>
<dbReference type="GO" id="GO:0016746">
    <property type="term" value="F:acyltransferase activity"/>
    <property type="evidence" value="ECO:0007669"/>
    <property type="project" value="UniProtKB-KW"/>
</dbReference>
<dbReference type="OrthoDB" id="2086224at2"/>
<dbReference type="InterPro" id="IPR001078">
    <property type="entry name" value="2-oxoacid_DH_actylTfrase"/>
</dbReference>
<dbReference type="Pfam" id="PF00198">
    <property type="entry name" value="2-oxoacid_dh"/>
    <property type="match status" value="1"/>
</dbReference>
<dbReference type="GO" id="GO:0006086">
    <property type="term" value="P:pyruvate decarboxylation to acetyl-CoA"/>
    <property type="evidence" value="ECO:0007669"/>
    <property type="project" value="InterPro"/>
</dbReference>
<sequence>MSSLFAIEVPKWGLSMEEGTLSRWLIQEGDSFKAHQELCEIETSKIANALEAPSDGVLCRIIAQPGVTLPVGGLLGVGAQGEVSAADIEAFIASRGGAPSAAATPAPSTAAAPVKASAPEPQAKASQAVAAPVATPAPQSTATQIPATLQGQTDETQVQATPHALRMARELGIDLAKVTGQGRNGRISQKDVEQAIVAQGGRLAAPQLATPNRQPLRSTEDDSRLEATPLARRLAKQWGINLHDCRATGARGRICQADVEAAQRTYQPATSTVAAATAQPTAIPQADFEVQPLSGMRRAIAQRLQESKRNAPHYRLSLDLDLENLMALRQEINASIPQVKVSINDLLIKACAQALIRVPEVNVQYDEASQSIRRYSDADISVAVALPGGLITPIVRAANQKSIAQISTEMHHLATKAKAGTLKPEEFQGGTFSISNLGMLGIRQFDAIINPPQAAILAIGSSEQRVVALDGQMVIRQQVTVSLSCDHRVIDGALGATFLRELKRLVQTPVLMLV</sequence>
<dbReference type="PANTHER" id="PTHR23151">
    <property type="entry name" value="DIHYDROLIPOAMIDE ACETYL/SUCCINYL-TRANSFERASE-RELATED"/>
    <property type="match status" value="1"/>
</dbReference>
<dbReference type="SUPFAM" id="SSF51230">
    <property type="entry name" value="Single hybrid motif"/>
    <property type="match status" value="1"/>
</dbReference>
<dbReference type="PANTHER" id="PTHR23151:SF90">
    <property type="entry name" value="DIHYDROLIPOYLLYSINE-RESIDUE ACETYLTRANSFERASE COMPONENT OF PYRUVATE DEHYDROGENASE COMPLEX, MITOCHONDRIAL-RELATED"/>
    <property type="match status" value="1"/>
</dbReference>
<keyword evidence="4 8" id="KW-0808">Transferase</keyword>
<evidence type="ECO:0000256" key="2">
    <source>
        <dbReference type="ARBA" id="ARBA00007317"/>
    </source>
</evidence>
<reference evidence="8 9" key="1">
    <citation type="submission" date="2019-07" db="EMBL/GenBank/DDBJ databases">
        <title>Genomic Encyclopedia of Type Strains, Phase I: the one thousand microbial genomes (KMG-I) project.</title>
        <authorList>
            <person name="Kyrpides N."/>
        </authorList>
    </citation>
    <scope>NUCLEOTIDE SEQUENCE [LARGE SCALE GENOMIC DNA]</scope>
    <source>
        <strain evidence="8 9">DSM 375</strain>
    </source>
</reference>
<dbReference type="InterPro" id="IPR000089">
    <property type="entry name" value="Biotin_lipoyl"/>
</dbReference>
<keyword evidence="8" id="KW-0670">Pyruvate</keyword>
<dbReference type="EC" id="2.3.1.-" evidence="4"/>
<dbReference type="Gene3D" id="2.40.50.100">
    <property type="match status" value="1"/>
</dbReference>
<comment type="cofactor">
    <cofactor evidence="1 4">
        <name>(R)-lipoate</name>
        <dbReference type="ChEBI" id="CHEBI:83088"/>
    </cofactor>
</comment>
<gene>
    <name evidence="8" type="ORF">LX59_01417</name>
</gene>
<feature type="compositionally biased region" description="Polar residues" evidence="5">
    <location>
        <begin position="149"/>
        <end position="160"/>
    </location>
</feature>
<dbReference type="PROSITE" id="PS50968">
    <property type="entry name" value="BIOTINYL_LIPOYL"/>
    <property type="match status" value="1"/>
</dbReference>
<dbReference type="PROSITE" id="PS00189">
    <property type="entry name" value="LIPOYL"/>
    <property type="match status" value="1"/>
</dbReference>
<dbReference type="InterPro" id="IPR023213">
    <property type="entry name" value="CAT-like_dom_sf"/>
</dbReference>
<dbReference type="Pfam" id="PF00364">
    <property type="entry name" value="Biotin_lipoyl"/>
    <property type="match status" value="1"/>
</dbReference>
<evidence type="ECO:0000256" key="5">
    <source>
        <dbReference type="SAM" id="MobiDB-lite"/>
    </source>
</evidence>
<dbReference type="CDD" id="cd06849">
    <property type="entry name" value="lipoyl_domain"/>
    <property type="match status" value="1"/>
</dbReference>
<dbReference type="InterPro" id="IPR004167">
    <property type="entry name" value="PSBD"/>
</dbReference>
<dbReference type="InterPro" id="IPR045257">
    <property type="entry name" value="E2/Pdx1"/>
</dbReference>
<organism evidence="8 9">
    <name type="scientific">Azomonas agilis</name>
    <dbReference type="NCBI Taxonomy" id="116849"/>
    <lineage>
        <taxon>Bacteria</taxon>
        <taxon>Pseudomonadati</taxon>
        <taxon>Pseudomonadota</taxon>
        <taxon>Gammaproteobacteria</taxon>
        <taxon>Pseudomonadales</taxon>
        <taxon>Pseudomonadaceae</taxon>
        <taxon>Azomonas</taxon>
    </lineage>
</organism>
<keyword evidence="3 4" id="KW-0450">Lipoyl</keyword>
<evidence type="ECO:0000259" key="6">
    <source>
        <dbReference type="PROSITE" id="PS50968"/>
    </source>
</evidence>
<dbReference type="InterPro" id="IPR003016">
    <property type="entry name" value="2-oxoA_DH_lipoyl-BS"/>
</dbReference>
<proteinExistence type="inferred from homology"/>
<dbReference type="Proteomes" id="UP000319627">
    <property type="component" value="Unassembled WGS sequence"/>
</dbReference>
<evidence type="ECO:0000256" key="4">
    <source>
        <dbReference type="RuleBase" id="RU003423"/>
    </source>
</evidence>
<dbReference type="SUPFAM" id="SSF52777">
    <property type="entry name" value="CoA-dependent acyltransferases"/>
    <property type="match status" value="1"/>
</dbReference>
<dbReference type="SUPFAM" id="SSF47005">
    <property type="entry name" value="Peripheral subunit-binding domain of 2-oxo acid dehydrogenase complex"/>
    <property type="match status" value="2"/>
</dbReference>
<evidence type="ECO:0000256" key="1">
    <source>
        <dbReference type="ARBA" id="ARBA00001938"/>
    </source>
</evidence>
<feature type="domain" description="Peripheral subunit-binding (PSBD)" evidence="7">
    <location>
        <begin position="226"/>
        <end position="263"/>
    </location>
</feature>
<name>A0A562IY68_9GAMM</name>
<dbReference type="Gene3D" id="4.10.320.10">
    <property type="entry name" value="E3-binding domain"/>
    <property type="match status" value="2"/>
</dbReference>
<feature type="domain" description="Peripheral subunit-binding (PSBD)" evidence="7">
    <location>
        <begin position="159"/>
        <end position="196"/>
    </location>
</feature>
<evidence type="ECO:0000256" key="3">
    <source>
        <dbReference type="ARBA" id="ARBA00022823"/>
    </source>
</evidence>
<dbReference type="AlphaFoldDB" id="A0A562IY68"/>
<evidence type="ECO:0000313" key="8">
    <source>
        <dbReference type="EMBL" id="TWH75907.1"/>
    </source>
</evidence>
<dbReference type="RefSeq" id="WP_144571136.1">
    <property type="nucleotide sequence ID" value="NZ_VLKG01000004.1"/>
</dbReference>
<evidence type="ECO:0000259" key="7">
    <source>
        <dbReference type="PROSITE" id="PS51826"/>
    </source>
</evidence>
<dbReference type="Pfam" id="PF02817">
    <property type="entry name" value="E3_binding"/>
    <property type="match status" value="2"/>
</dbReference>
<comment type="caution">
    <text evidence="8">The sequence shown here is derived from an EMBL/GenBank/DDBJ whole genome shotgun (WGS) entry which is preliminary data.</text>
</comment>
<feature type="compositionally biased region" description="Low complexity" evidence="5">
    <location>
        <begin position="111"/>
        <end position="148"/>
    </location>
</feature>
<keyword evidence="9" id="KW-1185">Reference proteome</keyword>
<dbReference type="InterPro" id="IPR011053">
    <property type="entry name" value="Single_hybrid_motif"/>
</dbReference>
<accession>A0A562IY68</accession>